<dbReference type="Proteomes" id="UP001642260">
    <property type="component" value="Unassembled WGS sequence"/>
</dbReference>
<name>A0ABC8JAK4_ERUVS</name>
<reference evidence="1 2" key="1">
    <citation type="submission" date="2022-03" db="EMBL/GenBank/DDBJ databases">
        <authorList>
            <person name="Macdonald S."/>
            <person name="Ahmed S."/>
            <person name="Newling K."/>
        </authorList>
    </citation>
    <scope>NUCLEOTIDE SEQUENCE [LARGE SCALE GENOMIC DNA]</scope>
</reference>
<sequence>MEPFASVGRTQRVSEEQDEIMRSLARREIMYMRVQRRKIGIEDFELLTVVGNGVFGEKITAVPKLKKERAFGFLDTFGLETTLSHRHDLMEVKVSEVDSAASANIYNIQIRSDGEFFAYWPNFNT</sequence>
<organism evidence="1 2">
    <name type="scientific">Eruca vesicaria subsp. sativa</name>
    <name type="common">Garden rocket</name>
    <name type="synonym">Eruca sativa</name>
    <dbReference type="NCBI Taxonomy" id="29727"/>
    <lineage>
        <taxon>Eukaryota</taxon>
        <taxon>Viridiplantae</taxon>
        <taxon>Streptophyta</taxon>
        <taxon>Embryophyta</taxon>
        <taxon>Tracheophyta</taxon>
        <taxon>Spermatophyta</taxon>
        <taxon>Magnoliopsida</taxon>
        <taxon>eudicotyledons</taxon>
        <taxon>Gunneridae</taxon>
        <taxon>Pentapetalae</taxon>
        <taxon>rosids</taxon>
        <taxon>malvids</taxon>
        <taxon>Brassicales</taxon>
        <taxon>Brassicaceae</taxon>
        <taxon>Brassiceae</taxon>
        <taxon>Eruca</taxon>
    </lineage>
</organism>
<gene>
    <name evidence="1" type="ORF">ERUC_LOCUS6465</name>
</gene>
<evidence type="ECO:0000313" key="2">
    <source>
        <dbReference type="Proteomes" id="UP001642260"/>
    </source>
</evidence>
<comment type="caution">
    <text evidence="1">The sequence shown here is derived from an EMBL/GenBank/DDBJ whole genome shotgun (WGS) entry which is preliminary data.</text>
</comment>
<protein>
    <submittedName>
        <fullName evidence="1">Uncharacterized protein</fullName>
    </submittedName>
</protein>
<evidence type="ECO:0000313" key="1">
    <source>
        <dbReference type="EMBL" id="CAH8313041.1"/>
    </source>
</evidence>
<keyword evidence="2" id="KW-1185">Reference proteome</keyword>
<proteinExistence type="predicted"/>
<dbReference type="EMBL" id="CAKOAT010076266">
    <property type="protein sequence ID" value="CAH8313041.1"/>
    <property type="molecule type" value="Genomic_DNA"/>
</dbReference>
<accession>A0ABC8JAK4</accession>
<dbReference type="AlphaFoldDB" id="A0ABC8JAK4"/>
<dbReference type="Gene3D" id="3.30.200.20">
    <property type="entry name" value="Phosphorylase Kinase, domain 1"/>
    <property type="match status" value="1"/>
</dbReference>